<comment type="caution">
    <text evidence="7">The sequence shown here is derived from an EMBL/GenBank/DDBJ whole genome shotgun (WGS) entry which is preliminary data.</text>
</comment>
<dbReference type="Pfam" id="PF01979">
    <property type="entry name" value="Amidohydro_1"/>
    <property type="match status" value="2"/>
</dbReference>
<evidence type="ECO:0000256" key="3">
    <source>
        <dbReference type="ARBA" id="ARBA00010286"/>
    </source>
</evidence>
<dbReference type="Proteomes" id="UP000176864">
    <property type="component" value="Unassembled WGS sequence"/>
</dbReference>
<dbReference type="GO" id="GO:0004038">
    <property type="term" value="F:allantoinase activity"/>
    <property type="evidence" value="ECO:0007669"/>
    <property type="project" value="TreeGrafter"/>
</dbReference>
<dbReference type="EMBL" id="MFEK01000010">
    <property type="protein sequence ID" value="OGE79019.1"/>
    <property type="molecule type" value="Genomic_DNA"/>
</dbReference>
<evidence type="ECO:0000313" key="8">
    <source>
        <dbReference type="Proteomes" id="UP000176864"/>
    </source>
</evidence>
<comment type="cofactor">
    <cofactor evidence="1">
        <name>Zn(2+)</name>
        <dbReference type="ChEBI" id="CHEBI:29105"/>
    </cofactor>
</comment>
<feature type="domain" description="Amidohydrolase-related" evidence="6">
    <location>
        <begin position="204"/>
        <end position="399"/>
    </location>
</feature>
<dbReference type="GO" id="GO:0006145">
    <property type="term" value="P:purine nucleobase catabolic process"/>
    <property type="evidence" value="ECO:0007669"/>
    <property type="project" value="TreeGrafter"/>
</dbReference>
<dbReference type="STRING" id="1817824.A2751_00985"/>
<dbReference type="Gene3D" id="3.20.20.140">
    <property type="entry name" value="Metal-dependent hydrolases"/>
    <property type="match status" value="1"/>
</dbReference>
<evidence type="ECO:0000256" key="5">
    <source>
        <dbReference type="ARBA" id="ARBA00022801"/>
    </source>
</evidence>
<evidence type="ECO:0000256" key="2">
    <source>
        <dbReference type="ARBA" id="ARBA00002368"/>
    </source>
</evidence>
<keyword evidence="4" id="KW-0479">Metal-binding</keyword>
<dbReference type="SUPFAM" id="SSF51556">
    <property type="entry name" value="Metallo-dependent hydrolases"/>
    <property type="match status" value="1"/>
</dbReference>
<dbReference type="PANTHER" id="PTHR43668">
    <property type="entry name" value="ALLANTOINASE"/>
    <property type="match status" value="1"/>
</dbReference>
<dbReference type="InterPro" id="IPR032466">
    <property type="entry name" value="Metal_Hydrolase"/>
</dbReference>
<evidence type="ECO:0000313" key="7">
    <source>
        <dbReference type="EMBL" id="OGE79019.1"/>
    </source>
</evidence>
<comment type="similarity">
    <text evidence="3">Belongs to the metallo-dependent hydrolases superfamily. DHOase family. Class I DHOase subfamily.</text>
</comment>
<dbReference type="PROSITE" id="PS00483">
    <property type="entry name" value="DIHYDROOROTASE_2"/>
    <property type="match status" value="1"/>
</dbReference>
<accession>A0A1F5NMW0</accession>
<evidence type="ECO:0000256" key="4">
    <source>
        <dbReference type="ARBA" id="ARBA00022723"/>
    </source>
</evidence>
<gene>
    <name evidence="7" type="ORF">A2751_00985</name>
</gene>
<dbReference type="InterPro" id="IPR050138">
    <property type="entry name" value="DHOase/Allantoinase_Hydrolase"/>
</dbReference>
<dbReference type="InterPro" id="IPR011059">
    <property type="entry name" value="Metal-dep_hydrolase_composite"/>
</dbReference>
<comment type="function">
    <text evidence="2">Catalyzes the reversible cyclization of carbamoyl aspartate to dihydroorotate.</text>
</comment>
<feature type="domain" description="Amidohydrolase-related" evidence="6">
    <location>
        <begin position="48"/>
        <end position="101"/>
    </location>
</feature>
<organism evidence="7 8">
    <name type="scientific">Candidatus Doudnabacteria bacterium RIFCSPHIGHO2_01_FULL_46_14</name>
    <dbReference type="NCBI Taxonomy" id="1817824"/>
    <lineage>
        <taxon>Bacteria</taxon>
        <taxon>Candidatus Doudnaibacteriota</taxon>
    </lineage>
</organism>
<dbReference type="PANTHER" id="PTHR43668:SF4">
    <property type="entry name" value="ALLANTOINASE"/>
    <property type="match status" value="1"/>
</dbReference>
<proteinExistence type="inferred from homology"/>
<protein>
    <submittedName>
        <fullName evidence="7">Amidohydrolase</fullName>
    </submittedName>
</protein>
<sequence>MNKLIVEGKIVNVDGEQDGQILIDQDSGLIESVGQNLGTADIKTPGLIFPGFVDVHVHAREDVSGSQNYKEDFQSMSEAAINGGVVTVADMPNNTVPPIDSESYALKKTLTRSSLVDVVLYAGIRSGSIPLTTRVPYKVFLGPSIGDLFFTSLAEVEETVKNYQGQFVSFHCEDPEILQFSQNEPVHEARRPREAEISAIKFAIMLIEKYEIQGKICHLTTREGLEMIREAKLRGLPVTAEVTPHHLYFDDSTPLVMNPPLRAEADRLALIGGLRDGVIDYLASDHAPHTMEEKEAGAAGLPHLDTYGLFAGWLMKTYDFLPMQIAKVCSYNPGLFLSQFTVNKFGKIAAGYVGSLAILDFSLGITVQKTDLKTKVGWSPFEGVTFPGRITHTIVRGKVYGKN</sequence>
<keyword evidence="5 7" id="KW-0378">Hydrolase</keyword>
<dbReference type="GO" id="GO:0046872">
    <property type="term" value="F:metal ion binding"/>
    <property type="evidence" value="ECO:0007669"/>
    <property type="project" value="UniProtKB-KW"/>
</dbReference>
<dbReference type="InterPro" id="IPR006680">
    <property type="entry name" value="Amidohydro-rel"/>
</dbReference>
<dbReference type="AlphaFoldDB" id="A0A1F5NMW0"/>
<name>A0A1F5NMW0_9BACT</name>
<evidence type="ECO:0000256" key="1">
    <source>
        <dbReference type="ARBA" id="ARBA00001947"/>
    </source>
</evidence>
<dbReference type="SUPFAM" id="SSF51338">
    <property type="entry name" value="Composite domain of metallo-dependent hydrolases"/>
    <property type="match status" value="1"/>
</dbReference>
<dbReference type="InterPro" id="IPR002195">
    <property type="entry name" value="Dihydroorotase_CS"/>
</dbReference>
<evidence type="ECO:0000259" key="6">
    <source>
        <dbReference type="Pfam" id="PF01979"/>
    </source>
</evidence>
<reference evidence="7 8" key="1">
    <citation type="journal article" date="2016" name="Nat. Commun.">
        <title>Thousands of microbial genomes shed light on interconnected biogeochemical processes in an aquifer system.</title>
        <authorList>
            <person name="Anantharaman K."/>
            <person name="Brown C.T."/>
            <person name="Hug L.A."/>
            <person name="Sharon I."/>
            <person name="Castelle C.J."/>
            <person name="Probst A.J."/>
            <person name="Thomas B.C."/>
            <person name="Singh A."/>
            <person name="Wilkins M.J."/>
            <person name="Karaoz U."/>
            <person name="Brodie E.L."/>
            <person name="Williams K.H."/>
            <person name="Hubbard S.S."/>
            <person name="Banfield J.F."/>
        </authorList>
    </citation>
    <scope>NUCLEOTIDE SEQUENCE [LARGE SCALE GENOMIC DNA]</scope>
</reference>
<dbReference type="GO" id="GO:0005737">
    <property type="term" value="C:cytoplasm"/>
    <property type="evidence" value="ECO:0007669"/>
    <property type="project" value="TreeGrafter"/>
</dbReference>